<reference evidence="2" key="1">
    <citation type="submission" date="2017-07" db="EMBL/GenBank/DDBJ databases">
        <title>Taro Niue Genome Assembly and Annotation.</title>
        <authorList>
            <person name="Atibalentja N."/>
            <person name="Keating K."/>
            <person name="Fields C.J."/>
        </authorList>
    </citation>
    <scope>NUCLEOTIDE SEQUENCE</scope>
    <source>
        <strain evidence="2">Niue_2</strain>
        <tissue evidence="2">Leaf</tissue>
    </source>
</reference>
<evidence type="ECO:0000256" key="1">
    <source>
        <dbReference type="SAM" id="MobiDB-lite"/>
    </source>
</evidence>
<name>A0A843V9K2_COLES</name>
<proteinExistence type="predicted"/>
<comment type="caution">
    <text evidence="2">The sequence shown here is derived from an EMBL/GenBank/DDBJ whole genome shotgun (WGS) entry which is preliminary data.</text>
</comment>
<gene>
    <name evidence="2" type="ORF">Taro_025513</name>
</gene>
<keyword evidence="3" id="KW-1185">Reference proteome</keyword>
<dbReference type="EMBL" id="NMUH01001495">
    <property type="protein sequence ID" value="MQL92878.1"/>
    <property type="molecule type" value="Genomic_DNA"/>
</dbReference>
<evidence type="ECO:0000313" key="3">
    <source>
        <dbReference type="Proteomes" id="UP000652761"/>
    </source>
</evidence>
<sequence>MEHQRDEQTDQGNVKEVYLSTGPGSQTECLCRQMQVHIAAAPKQEPPRDQEEKPQFAALLQSSAQIVVESPSMRS</sequence>
<protein>
    <submittedName>
        <fullName evidence="2">Uncharacterized protein</fullName>
    </submittedName>
</protein>
<evidence type="ECO:0000313" key="2">
    <source>
        <dbReference type="EMBL" id="MQL92878.1"/>
    </source>
</evidence>
<accession>A0A843V9K2</accession>
<feature type="region of interest" description="Disordered" evidence="1">
    <location>
        <begin position="1"/>
        <end position="20"/>
    </location>
</feature>
<organism evidence="2 3">
    <name type="scientific">Colocasia esculenta</name>
    <name type="common">Wild taro</name>
    <name type="synonym">Arum esculentum</name>
    <dbReference type="NCBI Taxonomy" id="4460"/>
    <lineage>
        <taxon>Eukaryota</taxon>
        <taxon>Viridiplantae</taxon>
        <taxon>Streptophyta</taxon>
        <taxon>Embryophyta</taxon>
        <taxon>Tracheophyta</taxon>
        <taxon>Spermatophyta</taxon>
        <taxon>Magnoliopsida</taxon>
        <taxon>Liliopsida</taxon>
        <taxon>Araceae</taxon>
        <taxon>Aroideae</taxon>
        <taxon>Colocasieae</taxon>
        <taxon>Colocasia</taxon>
    </lineage>
</organism>
<dbReference type="AlphaFoldDB" id="A0A843V9K2"/>
<dbReference type="Proteomes" id="UP000652761">
    <property type="component" value="Unassembled WGS sequence"/>
</dbReference>